<keyword evidence="7" id="KW-0597">Phosphoprotein</keyword>
<dbReference type="GeneTree" id="ENSGT00940000155668"/>
<evidence type="ECO:0000256" key="3">
    <source>
        <dbReference type="ARBA" id="ARBA00004477"/>
    </source>
</evidence>
<dbReference type="FunFam" id="2.70.150.10:FF:000160">
    <property type="entry name" value="Sarcoplasmic/endoplasmic reticulum calcium ATPase 1"/>
    <property type="match status" value="1"/>
</dbReference>
<dbReference type="SUPFAM" id="SSF81665">
    <property type="entry name" value="Calcium ATPase, transmembrane domain M"/>
    <property type="match status" value="3"/>
</dbReference>
<dbReference type="GO" id="GO:0005388">
    <property type="term" value="F:P-type calcium transporter activity"/>
    <property type="evidence" value="ECO:0007669"/>
    <property type="project" value="UniProtKB-EC"/>
</dbReference>
<dbReference type="FunFam" id="3.40.1110.10:FF:000003">
    <property type="entry name" value="Calcium-transporting ATPase"/>
    <property type="match status" value="1"/>
</dbReference>
<dbReference type="GO" id="GO:0005524">
    <property type="term" value="F:ATP binding"/>
    <property type="evidence" value="ECO:0007669"/>
    <property type="project" value="UniProtKB-KW"/>
</dbReference>
<protein>
    <recommendedName>
        <fullName evidence="5">P-type Ca(2+) transporter</fullName>
        <ecNumber evidence="5">7.2.2.10</ecNumber>
    </recommendedName>
</protein>
<feature type="transmembrane region" description="Helical" evidence="20">
    <location>
        <begin position="926"/>
        <end position="950"/>
    </location>
</feature>
<dbReference type="InterPro" id="IPR036412">
    <property type="entry name" value="HAD-like_sf"/>
</dbReference>
<gene>
    <name evidence="22" type="primary">ATP2A3</name>
    <name evidence="22" type="synonym">LOC109873357</name>
</gene>
<name>A0A8C7I2E3_ONCKI</name>
<evidence type="ECO:0000256" key="4">
    <source>
        <dbReference type="ARBA" id="ARBA00005675"/>
    </source>
</evidence>
<evidence type="ECO:0000256" key="1">
    <source>
        <dbReference type="ARBA" id="ARBA00001946"/>
    </source>
</evidence>
<keyword evidence="6" id="KW-0813">Transport</keyword>
<dbReference type="InterPro" id="IPR018303">
    <property type="entry name" value="ATPase_P-typ_P_site"/>
</dbReference>
<feature type="transmembrane region" description="Helical" evidence="20">
    <location>
        <begin position="84"/>
        <end position="107"/>
    </location>
</feature>
<dbReference type="InterPro" id="IPR044492">
    <property type="entry name" value="P_typ_ATPase_HD_dom"/>
</dbReference>
<dbReference type="PROSITE" id="PS00154">
    <property type="entry name" value="ATPASE_E1_E2"/>
    <property type="match status" value="1"/>
</dbReference>
<dbReference type="GO" id="GO:0033017">
    <property type="term" value="C:sarcoplasmic reticulum membrane"/>
    <property type="evidence" value="ECO:0007669"/>
    <property type="project" value="UniProtKB-SubCell"/>
</dbReference>
<proteinExistence type="inferred from homology"/>
<keyword evidence="17" id="KW-0406">Ion transport</keyword>
<evidence type="ECO:0000256" key="9">
    <source>
        <dbReference type="ARBA" id="ARBA00022692"/>
    </source>
</evidence>
<dbReference type="SFLD" id="SFLDF00027">
    <property type="entry name" value="p-type_atpase"/>
    <property type="match status" value="1"/>
</dbReference>
<dbReference type="InterPro" id="IPR004014">
    <property type="entry name" value="ATPase_P-typ_cation-transptr_N"/>
</dbReference>
<evidence type="ECO:0000256" key="20">
    <source>
        <dbReference type="SAM" id="Phobius"/>
    </source>
</evidence>
<evidence type="ECO:0000256" key="11">
    <source>
        <dbReference type="ARBA" id="ARBA00022837"/>
    </source>
</evidence>
<keyword evidence="11" id="KW-0106">Calcium</keyword>
<evidence type="ECO:0000313" key="23">
    <source>
        <dbReference type="Proteomes" id="UP000694557"/>
    </source>
</evidence>
<dbReference type="InterPro" id="IPR006068">
    <property type="entry name" value="ATPase_P-typ_cation-transptr_C"/>
</dbReference>
<dbReference type="SUPFAM" id="SSF56784">
    <property type="entry name" value="HAD-like"/>
    <property type="match status" value="1"/>
</dbReference>
<evidence type="ECO:0000256" key="7">
    <source>
        <dbReference type="ARBA" id="ARBA00022553"/>
    </source>
</evidence>
<evidence type="ECO:0000256" key="13">
    <source>
        <dbReference type="ARBA" id="ARBA00022842"/>
    </source>
</evidence>
<dbReference type="EC" id="7.2.2.10" evidence="5"/>
<feature type="domain" description="Cation-transporting P-type ATPase N-terminal" evidence="21">
    <location>
        <begin position="3"/>
        <end position="77"/>
    </location>
</feature>
<dbReference type="Gene3D" id="2.70.150.10">
    <property type="entry name" value="Calcium-transporting ATPase, cytoplasmic transduction domain A"/>
    <property type="match status" value="2"/>
</dbReference>
<dbReference type="Ensembl" id="ENSOKIT00005070713.1">
    <property type="protein sequence ID" value="ENSOKIP00005066475.1"/>
    <property type="gene ID" value="ENSOKIG00005028180.1"/>
</dbReference>
<dbReference type="GO" id="GO:0016887">
    <property type="term" value="F:ATP hydrolysis activity"/>
    <property type="evidence" value="ECO:0007669"/>
    <property type="project" value="InterPro"/>
</dbReference>
<accession>A0A8C7I2E3</accession>
<evidence type="ECO:0000256" key="16">
    <source>
        <dbReference type="ARBA" id="ARBA00022989"/>
    </source>
</evidence>
<dbReference type="FunFam" id="1.20.1110.10:FF:000065">
    <property type="entry name" value="Sarcoplasmic/endoplasmic reticulum calcium ATPase 1"/>
    <property type="match status" value="2"/>
</dbReference>
<feature type="transmembrane region" description="Helical" evidence="20">
    <location>
        <begin position="60"/>
        <end position="78"/>
    </location>
</feature>
<evidence type="ECO:0000256" key="15">
    <source>
        <dbReference type="ARBA" id="ARBA00022967"/>
    </source>
</evidence>
<dbReference type="Pfam" id="PF00689">
    <property type="entry name" value="Cation_ATPase_C"/>
    <property type="match status" value="1"/>
</dbReference>
<dbReference type="Pfam" id="PF00690">
    <property type="entry name" value="Cation_ATPase_N"/>
    <property type="match status" value="1"/>
</dbReference>
<evidence type="ECO:0000256" key="14">
    <source>
        <dbReference type="ARBA" id="ARBA00022951"/>
    </source>
</evidence>
<feature type="transmembrane region" description="Helical" evidence="20">
    <location>
        <begin position="309"/>
        <end position="326"/>
    </location>
</feature>
<evidence type="ECO:0000313" key="22">
    <source>
        <dbReference type="Ensembl" id="ENSOKIP00005066475.1"/>
    </source>
</evidence>
<dbReference type="PRINTS" id="PR00119">
    <property type="entry name" value="CATATPASE"/>
</dbReference>
<comment type="cofactor">
    <cofactor evidence="1">
        <name>Mg(2+)</name>
        <dbReference type="ChEBI" id="CHEBI:18420"/>
    </cofactor>
</comment>
<dbReference type="Gene3D" id="3.40.1110.10">
    <property type="entry name" value="Calcium-transporting ATPase, cytoplasmic domain N"/>
    <property type="match status" value="1"/>
</dbReference>
<evidence type="ECO:0000256" key="12">
    <source>
        <dbReference type="ARBA" id="ARBA00022840"/>
    </source>
</evidence>
<dbReference type="Pfam" id="PF13246">
    <property type="entry name" value="Cation_ATPase"/>
    <property type="match status" value="1"/>
</dbReference>
<evidence type="ECO:0000256" key="10">
    <source>
        <dbReference type="ARBA" id="ARBA00022741"/>
    </source>
</evidence>
<dbReference type="SFLD" id="SFLDG00002">
    <property type="entry name" value="C1.7:_P-type_atpase_like"/>
    <property type="match status" value="1"/>
</dbReference>
<keyword evidence="15" id="KW-1278">Translocase</keyword>
<reference evidence="22" key="1">
    <citation type="submission" date="2025-08" db="UniProtKB">
        <authorList>
            <consortium name="Ensembl"/>
        </authorList>
    </citation>
    <scope>IDENTIFICATION</scope>
</reference>
<keyword evidence="16 20" id="KW-1133">Transmembrane helix</keyword>
<dbReference type="Pfam" id="PF00122">
    <property type="entry name" value="E1-E2_ATPase"/>
    <property type="match status" value="1"/>
</dbReference>
<dbReference type="SUPFAM" id="SSF81653">
    <property type="entry name" value="Calcium ATPase, transduction domain A"/>
    <property type="match status" value="1"/>
</dbReference>
<feature type="transmembrane region" description="Helical" evidence="20">
    <location>
        <begin position="261"/>
        <end position="278"/>
    </location>
</feature>
<keyword evidence="14" id="KW-0703">Sarcoplasmic reticulum</keyword>
<organism evidence="22 23">
    <name type="scientific">Oncorhynchus kisutch</name>
    <name type="common">Coho salmon</name>
    <name type="synonym">Salmo kisutch</name>
    <dbReference type="NCBI Taxonomy" id="8019"/>
    <lineage>
        <taxon>Eukaryota</taxon>
        <taxon>Metazoa</taxon>
        <taxon>Chordata</taxon>
        <taxon>Craniata</taxon>
        <taxon>Vertebrata</taxon>
        <taxon>Euteleostomi</taxon>
        <taxon>Actinopterygii</taxon>
        <taxon>Neopterygii</taxon>
        <taxon>Teleostei</taxon>
        <taxon>Protacanthopterygii</taxon>
        <taxon>Salmoniformes</taxon>
        <taxon>Salmonidae</taxon>
        <taxon>Salmoninae</taxon>
        <taxon>Oncorhynchus</taxon>
    </lineage>
</organism>
<feature type="transmembrane region" description="Helical" evidence="20">
    <location>
        <begin position="1021"/>
        <end position="1042"/>
    </location>
</feature>
<dbReference type="Gene3D" id="1.20.1110.10">
    <property type="entry name" value="Calcium-transporting ATPase, transmembrane domain"/>
    <property type="match status" value="4"/>
</dbReference>
<dbReference type="SFLD" id="SFLDS00003">
    <property type="entry name" value="Haloacid_Dehalogenase"/>
    <property type="match status" value="1"/>
</dbReference>
<comment type="similarity">
    <text evidence="4">Belongs to the cation transport ATPase (P-type) (TC 3.A.3) family. Type IIA subfamily.</text>
</comment>
<keyword evidence="12" id="KW-0067">ATP-binding</keyword>
<feature type="transmembrane region" description="Helical" evidence="20">
    <location>
        <begin position="405"/>
        <end position="422"/>
    </location>
</feature>
<feature type="transmembrane region" description="Helical" evidence="20">
    <location>
        <begin position="1048"/>
        <end position="1070"/>
    </location>
</feature>
<keyword evidence="18 20" id="KW-0472">Membrane</keyword>
<sequence length="1074" mass="118760">MDSAHTKSASEVLENFGVNENTGLTLEQVKSNFEKYGPNELPAEEGKSLWELVVEQFEDLLVRILLLAACVSFVLALFEEGEETITAFVEPIVILLILIANAVIGVWQERNAENAIEALKEYEPEIAKVYRMNRKAVQRVKAREIVPGDVVEIAGESVSVIKHTDPVPDPRAVNQDKKNMLFSGTNIAAGRAIGIVVSTGVSTEIGKIRNQMVATEQEKTPLQQKLDEFGEQLSKVGFRMMIIEMYLFMLCAIISTLFSVRFFSVCFLFLVCVFCAVYEPYDCKHKTKVTFFFAQKTNKNVLNFEHSKVISLICVAVWIINIGHFSDPVHGGSWMRGAIYYFKIAVALAVAAIPEGMWEQFYPSLCHSLTHSKFHINNIMNYPMLFVSLRLIQSCLSLLQLSSSGLPAVITTCLALGTRRMAKKNAIVRSLPSVETLGCTSVICSDKTGTLTTNQMSVCKMFVVEKVEDSSCAVHEFSITGSTYAPEGQVLKGDKVVQCGDYDGLLELATVCSMCNDSSLDYNEVKGVYEKVGEATETALTTLVEKMNVFKTDVSGLSKVERAGACNSVIRQLMKKEFTLEFSRDRKSMSVYCTPTNKTGSGCKMFIKGAPESVMERCQYLRVGTGKVALTMPLKEQLTSLIRDWGTGRDTLRCLGMATRDSPPRQQDMDLENSTKFAEYETGLTFIGCVGMLDPPRKEVIGSIQLCAEAGIRVIMITGDNKGTAVAICRRIGIFGEDEDVVGKAYTGREFDDLPIDSQRDAVKRARCFARVEPAHKSKIVGFLQSFDEITAMTGDGVNDAPALKKAEIGIAMGSGTAVAKSASEMVLSDDNFSTIVAAVEEGRAIYNNMKQFIRYLISSNVGEVVCIFLTAILGLPEALIPVQLLWVNLVTDGLPATALGFNPPDLDIMDKPPRNPKEPLISGWLFFRYLAIGGYVGLGTVGAATWWYLFDDEGPHVSFYQLRHFMQCSEDNLMFQGIDCEVFESRFPTTMALSVLVTIEMFNSLNSLSENQSMIRMPPWVNFWLLGAIFLSMSLHFLILYVEPLPVSTVCVCVYIYSLCPSGWLSLCLSARV</sequence>
<evidence type="ECO:0000256" key="18">
    <source>
        <dbReference type="ARBA" id="ARBA00023136"/>
    </source>
</evidence>
<dbReference type="Gene3D" id="3.40.50.1000">
    <property type="entry name" value="HAD superfamily/HAD-like"/>
    <property type="match status" value="1"/>
</dbReference>
<dbReference type="Pfam" id="PF08282">
    <property type="entry name" value="Hydrolase_3"/>
    <property type="match status" value="1"/>
</dbReference>
<dbReference type="InterPro" id="IPR008250">
    <property type="entry name" value="ATPase_P-typ_transduc_dom_A_sf"/>
</dbReference>
<dbReference type="InterPro" id="IPR001757">
    <property type="entry name" value="P_typ_ATPase"/>
</dbReference>
<feature type="transmembrane region" description="Helical" evidence="20">
    <location>
        <begin position="338"/>
        <end position="358"/>
    </location>
</feature>
<keyword evidence="23" id="KW-1185">Reference proteome</keyword>
<dbReference type="FunFam" id="3.40.50.1000:FF:000005">
    <property type="entry name" value="Calcium-transporting ATPase 1"/>
    <property type="match status" value="1"/>
</dbReference>
<feature type="transmembrane region" description="Helical" evidence="20">
    <location>
        <begin position="853"/>
        <end position="874"/>
    </location>
</feature>
<evidence type="ECO:0000256" key="8">
    <source>
        <dbReference type="ARBA" id="ARBA00022568"/>
    </source>
</evidence>
<keyword evidence="13" id="KW-0460">Magnesium</keyword>
<dbReference type="InterPro" id="IPR023299">
    <property type="entry name" value="ATPase_P-typ_cyto_dom_N"/>
</dbReference>
<evidence type="ECO:0000256" key="17">
    <source>
        <dbReference type="ARBA" id="ARBA00023065"/>
    </source>
</evidence>
<dbReference type="Proteomes" id="UP000694557">
    <property type="component" value="Unassembled WGS sequence"/>
</dbReference>
<evidence type="ECO:0000256" key="19">
    <source>
        <dbReference type="ARBA" id="ARBA00047282"/>
    </source>
</evidence>
<dbReference type="InterPro" id="IPR059000">
    <property type="entry name" value="ATPase_P-type_domA"/>
</dbReference>
<dbReference type="PANTHER" id="PTHR42861">
    <property type="entry name" value="CALCIUM-TRANSPORTING ATPASE"/>
    <property type="match status" value="1"/>
</dbReference>
<evidence type="ECO:0000256" key="5">
    <source>
        <dbReference type="ARBA" id="ARBA00012790"/>
    </source>
</evidence>
<dbReference type="NCBIfam" id="TIGR01494">
    <property type="entry name" value="ATPase_P-type"/>
    <property type="match status" value="1"/>
</dbReference>
<comment type="catalytic activity">
    <reaction evidence="19">
        <text>Ca(2+)(in) + ATP + H2O = Ca(2+)(out) + ADP + phosphate + H(+)</text>
        <dbReference type="Rhea" id="RHEA:18105"/>
        <dbReference type="ChEBI" id="CHEBI:15377"/>
        <dbReference type="ChEBI" id="CHEBI:15378"/>
        <dbReference type="ChEBI" id="CHEBI:29108"/>
        <dbReference type="ChEBI" id="CHEBI:30616"/>
        <dbReference type="ChEBI" id="CHEBI:43474"/>
        <dbReference type="ChEBI" id="CHEBI:456216"/>
        <dbReference type="EC" id="7.2.2.10"/>
    </reaction>
    <physiologicalReaction direction="left-to-right" evidence="19">
        <dbReference type="Rhea" id="RHEA:18106"/>
    </physiologicalReaction>
</comment>
<evidence type="ECO:0000259" key="21">
    <source>
        <dbReference type="SMART" id="SM00831"/>
    </source>
</evidence>
<evidence type="ECO:0000256" key="2">
    <source>
        <dbReference type="ARBA" id="ARBA00004326"/>
    </source>
</evidence>
<reference evidence="22" key="2">
    <citation type="submission" date="2025-09" db="UniProtKB">
        <authorList>
            <consortium name="Ensembl"/>
        </authorList>
    </citation>
    <scope>IDENTIFICATION</scope>
</reference>
<dbReference type="AlphaFoldDB" id="A0A8C7I2E3"/>
<comment type="subcellular location">
    <subcellularLocation>
        <location evidence="3">Endoplasmic reticulum membrane</location>
        <topology evidence="3">Multi-pass membrane protein</topology>
    </subcellularLocation>
    <subcellularLocation>
        <location evidence="2">Sarcoplasmic reticulum membrane</location>
        <topology evidence="2">Multi-pass membrane protein</topology>
    </subcellularLocation>
</comment>
<dbReference type="SUPFAM" id="SSF81660">
    <property type="entry name" value="Metal cation-transporting ATPase, ATP-binding domain N"/>
    <property type="match status" value="1"/>
</dbReference>
<dbReference type="InterPro" id="IPR023214">
    <property type="entry name" value="HAD_sf"/>
</dbReference>
<keyword evidence="10" id="KW-0547">Nucleotide-binding</keyword>
<dbReference type="SMART" id="SM00831">
    <property type="entry name" value="Cation_ATPase_N"/>
    <property type="match status" value="1"/>
</dbReference>
<dbReference type="CDD" id="cd02083">
    <property type="entry name" value="P-type_ATPase_SERCA"/>
    <property type="match status" value="1"/>
</dbReference>
<dbReference type="InterPro" id="IPR023298">
    <property type="entry name" value="ATPase_P-typ_TM_dom_sf"/>
</dbReference>
<evidence type="ECO:0000256" key="6">
    <source>
        <dbReference type="ARBA" id="ARBA00022448"/>
    </source>
</evidence>
<keyword evidence="8" id="KW-0109">Calcium transport</keyword>
<keyword evidence="9 20" id="KW-0812">Transmembrane</keyword>